<gene>
    <name evidence="1" type="ORF">B7O98_01145</name>
</gene>
<organism evidence="1 2">
    <name type="scientific">Zestosphaera tikiterensis</name>
    <dbReference type="NCBI Taxonomy" id="1973259"/>
    <lineage>
        <taxon>Archaea</taxon>
        <taxon>Thermoproteota</taxon>
        <taxon>Thermoprotei</taxon>
        <taxon>Desulfurococcales</taxon>
        <taxon>Desulfurococcaceae</taxon>
        <taxon>Zestosphaera</taxon>
    </lineage>
</organism>
<evidence type="ECO:0000313" key="1">
    <source>
        <dbReference type="EMBL" id="PUA34048.1"/>
    </source>
</evidence>
<proteinExistence type="predicted"/>
<accession>A0A2R7Y927</accession>
<name>A0A2R7Y927_9CREN</name>
<evidence type="ECO:0000313" key="2">
    <source>
        <dbReference type="Proteomes" id="UP000244093"/>
    </source>
</evidence>
<comment type="caution">
    <text evidence="1">The sequence shown here is derived from an EMBL/GenBank/DDBJ whole genome shotgun (WGS) entry which is preliminary data.</text>
</comment>
<dbReference type="AlphaFoldDB" id="A0A2R7Y927"/>
<dbReference type="EMBL" id="NBVN01000001">
    <property type="protein sequence ID" value="PUA34048.1"/>
    <property type="molecule type" value="Genomic_DNA"/>
</dbReference>
<sequence>MMDRYNVRGDYLPCEIGKGLLAKVNGTKVEWYIAEREEVVAGFKPPYMEFHFNAVSLGAYPASILNGNLPKVYSIVKYWNVIKYIDVLIRGVEKVSYDVVRSIKTWHYAVMDGIVLNKRRINLYEVVKVTHVLAPELMTGFALVSDATAEELFRRLSSGWFIMKTRMKNLLAVKVDEVLKRIDYKGAESPKILPTTRRPTRFNLMFASNVLDIDAIKGSRRNRSVVEAYLYVPSRVDNVNDFIFFGNGREVYAVDRMWLEAVEGK</sequence>
<protein>
    <submittedName>
        <fullName evidence="1">Uncharacterized protein</fullName>
    </submittedName>
</protein>
<dbReference type="Proteomes" id="UP000244093">
    <property type="component" value="Unassembled WGS sequence"/>
</dbReference>
<reference evidence="1 2" key="1">
    <citation type="journal article" date="2018" name="Syst. Appl. Microbiol.">
        <title>A new symbiotic nanoarchaeote (Candidatus Nanoclepta minutus) and its host (Zestosphaera tikiterensis gen. nov., sp. nov.) from a New Zealand hot spring.</title>
        <authorList>
            <person name="St John E."/>
            <person name="Liu Y."/>
            <person name="Podar M."/>
            <person name="Stott M.B."/>
            <person name="Meneghin J."/>
            <person name="Chen Z."/>
            <person name="Lagutin K."/>
            <person name="Mitchell K."/>
            <person name="Reysenbach A.L."/>
        </authorList>
    </citation>
    <scope>NUCLEOTIDE SEQUENCE [LARGE SCALE GENOMIC DNA]</scope>
    <source>
        <strain evidence="1">NZ3</strain>
    </source>
</reference>